<dbReference type="OrthoDB" id="8584394at2"/>
<dbReference type="InterPro" id="IPR051785">
    <property type="entry name" value="MMCE/EMCE_epimerase"/>
</dbReference>
<dbReference type="Proteomes" id="UP000467305">
    <property type="component" value="Unassembled WGS sequence"/>
</dbReference>
<dbReference type="EMBL" id="WAAU01000013">
    <property type="protein sequence ID" value="KAB1158333.1"/>
    <property type="molecule type" value="Genomic_DNA"/>
</dbReference>
<dbReference type="GO" id="GO:0046491">
    <property type="term" value="P:L-methylmalonyl-CoA metabolic process"/>
    <property type="evidence" value="ECO:0007669"/>
    <property type="project" value="TreeGrafter"/>
</dbReference>
<dbReference type="InterPro" id="IPR029068">
    <property type="entry name" value="Glyas_Bleomycin-R_OHBP_Dase"/>
</dbReference>
<dbReference type="PANTHER" id="PTHR43048">
    <property type="entry name" value="METHYLMALONYL-COA EPIMERASE"/>
    <property type="match status" value="1"/>
</dbReference>
<comment type="caution">
    <text evidence="3">The sequence shown here is derived from an EMBL/GenBank/DDBJ whole genome shotgun (WGS) entry which is preliminary data.</text>
</comment>
<gene>
    <name evidence="3" type="ORF">F7018_09120</name>
</gene>
<evidence type="ECO:0000259" key="2">
    <source>
        <dbReference type="PROSITE" id="PS51819"/>
    </source>
</evidence>
<dbReference type="Pfam" id="PF00903">
    <property type="entry name" value="Glyoxalase"/>
    <property type="match status" value="1"/>
</dbReference>
<proteinExistence type="predicted"/>
<keyword evidence="1" id="KW-0479">Metal-binding</keyword>
<dbReference type="GO" id="GO:0004493">
    <property type="term" value="F:methylmalonyl-CoA epimerase activity"/>
    <property type="evidence" value="ECO:0007669"/>
    <property type="project" value="TreeGrafter"/>
</dbReference>
<dbReference type="RefSeq" id="WP_150899757.1">
    <property type="nucleotide sequence ID" value="NZ_WAAU01000013.1"/>
</dbReference>
<dbReference type="InterPro" id="IPR037523">
    <property type="entry name" value="VOC_core"/>
</dbReference>
<evidence type="ECO:0000313" key="4">
    <source>
        <dbReference type="Proteomes" id="UP000467305"/>
    </source>
</evidence>
<dbReference type="InterPro" id="IPR004360">
    <property type="entry name" value="Glyas_Fos-R_dOase_dom"/>
</dbReference>
<accession>A0A7J5ALC3</accession>
<name>A0A7J5ALC3_9FLAO</name>
<reference evidence="3 4" key="1">
    <citation type="submission" date="2019-09" db="EMBL/GenBank/DDBJ databases">
        <authorList>
            <person name="Cao W.R."/>
        </authorList>
    </citation>
    <scope>NUCLEOTIDE SEQUENCE [LARGE SCALE GENOMIC DNA]</scope>
    <source>
        <strain evidence="4">a4</strain>
    </source>
</reference>
<dbReference type="PANTHER" id="PTHR43048:SF5">
    <property type="entry name" value="BLR5325 PROTEIN"/>
    <property type="match status" value="1"/>
</dbReference>
<protein>
    <recommendedName>
        <fullName evidence="2">VOC domain-containing protein</fullName>
    </recommendedName>
</protein>
<dbReference type="Gene3D" id="3.10.180.10">
    <property type="entry name" value="2,3-Dihydroxybiphenyl 1,2-Dioxygenase, domain 1"/>
    <property type="match status" value="1"/>
</dbReference>
<evidence type="ECO:0000313" key="3">
    <source>
        <dbReference type="EMBL" id="KAB1158333.1"/>
    </source>
</evidence>
<dbReference type="SUPFAM" id="SSF54593">
    <property type="entry name" value="Glyoxalase/Bleomycin resistance protein/Dihydroxybiphenyl dioxygenase"/>
    <property type="match status" value="1"/>
</dbReference>
<dbReference type="GO" id="GO:0046872">
    <property type="term" value="F:metal ion binding"/>
    <property type="evidence" value="ECO:0007669"/>
    <property type="project" value="UniProtKB-KW"/>
</dbReference>
<organism evidence="3 4">
    <name type="scientific">Tenacibaculum aiptasiae</name>
    <dbReference type="NCBI Taxonomy" id="426481"/>
    <lineage>
        <taxon>Bacteria</taxon>
        <taxon>Pseudomonadati</taxon>
        <taxon>Bacteroidota</taxon>
        <taxon>Flavobacteriia</taxon>
        <taxon>Flavobacteriales</taxon>
        <taxon>Flavobacteriaceae</taxon>
        <taxon>Tenacibaculum</taxon>
    </lineage>
</organism>
<evidence type="ECO:0000256" key="1">
    <source>
        <dbReference type="ARBA" id="ARBA00022723"/>
    </source>
</evidence>
<sequence>MSKYLYISLFIIAMINKSFSQDNLELSKIKPYSITFSVENIEKMTDWYSNNLGFKKVKEKEYSEFNTYLIFLELNGYRVELIKDYDAVPKITNPKSPQRHTGVWGQTQFCFYTEDLEKVKQELINKNVSVDWEYENKDLGVKFFFIKDPEGNMIQFLQEMNTTKNNDQTKKTMNTTKSTIGKQFLNEYATGLINADAQKMASLFHSGLSYIVNDEVREGAADLCKEETWNFIFSKVKFLKAEAGHVIEVHPGHIFYHEYLQVKNKKTGEIKEGHFGDESIINKNGKMLLVNRIADNAYFKWFGETLSN</sequence>
<dbReference type="AlphaFoldDB" id="A0A7J5ALC3"/>
<dbReference type="PROSITE" id="PS51819">
    <property type="entry name" value="VOC"/>
    <property type="match status" value="1"/>
</dbReference>
<keyword evidence="4" id="KW-1185">Reference proteome</keyword>
<feature type="domain" description="VOC" evidence="2">
    <location>
        <begin position="30"/>
        <end position="159"/>
    </location>
</feature>